<accession>A0A9W6VEY1</accession>
<evidence type="ECO:0008006" key="5">
    <source>
        <dbReference type="Google" id="ProtNLM"/>
    </source>
</evidence>
<dbReference type="Proteomes" id="UP001165136">
    <property type="component" value="Unassembled WGS sequence"/>
</dbReference>
<feature type="region of interest" description="Disordered" evidence="1">
    <location>
        <begin position="30"/>
        <end position="185"/>
    </location>
</feature>
<keyword evidence="4" id="KW-1185">Reference proteome</keyword>
<evidence type="ECO:0000313" key="3">
    <source>
        <dbReference type="EMBL" id="GLY64927.1"/>
    </source>
</evidence>
<evidence type="ECO:0000256" key="2">
    <source>
        <dbReference type="SAM" id="SignalP"/>
    </source>
</evidence>
<feature type="compositionally biased region" description="Basic and acidic residues" evidence="1">
    <location>
        <begin position="72"/>
        <end position="93"/>
    </location>
</feature>
<protein>
    <recommendedName>
        <fullName evidence="5">Secreted protein</fullName>
    </recommendedName>
</protein>
<dbReference type="AlphaFoldDB" id="A0A9W6VEY1"/>
<proteinExistence type="predicted"/>
<evidence type="ECO:0000313" key="4">
    <source>
        <dbReference type="Proteomes" id="UP001165136"/>
    </source>
</evidence>
<feature type="signal peptide" evidence="2">
    <location>
        <begin position="1"/>
        <end position="32"/>
    </location>
</feature>
<organism evidence="3 4">
    <name type="scientific">Amycolatopsis taiwanensis</name>
    <dbReference type="NCBI Taxonomy" id="342230"/>
    <lineage>
        <taxon>Bacteria</taxon>
        <taxon>Bacillati</taxon>
        <taxon>Actinomycetota</taxon>
        <taxon>Actinomycetes</taxon>
        <taxon>Pseudonocardiales</taxon>
        <taxon>Pseudonocardiaceae</taxon>
        <taxon>Amycolatopsis</taxon>
    </lineage>
</organism>
<dbReference type="RefSeq" id="WP_285486354.1">
    <property type="nucleotide sequence ID" value="NZ_BSTI01000003.1"/>
</dbReference>
<comment type="caution">
    <text evidence="3">The sequence shown here is derived from an EMBL/GenBank/DDBJ whole genome shotgun (WGS) entry which is preliminary data.</text>
</comment>
<feature type="compositionally biased region" description="Basic and acidic residues" evidence="1">
    <location>
        <begin position="167"/>
        <end position="185"/>
    </location>
</feature>
<gene>
    <name evidence="3" type="ORF">Atai01_15460</name>
</gene>
<sequence>MPRQIMVVFGFLFGAVALWLGLSLWSGNSASAAEQSGHPPVQATHQVHGAKHAETSRAQHGNARKSQPKTPGKGERRKGDNQRKPDRPRRVESCHPWPETHPCTGDQKTQPKMPGKGEQRKGDNRRKPDQPQQGESRRNGHGHPWDETHPGMPEAHPGKETLPGLDGMRDWLNPKRSEDGRLIVW</sequence>
<dbReference type="EMBL" id="BSTI01000003">
    <property type="protein sequence ID" value="GLY64927.1"/>
    <property type="molecule type" value="Genomic_DNA"/>
</dbReference>
<feature type="chain" id="PRO_5040961844" description="Secreted protein" evidence="2">
    <location>
        <begin position="33"/>
        <end position="185"/>
    </location>
</feature>
<feature type="compositionally biased region" description="Basic and acidic residues" evidence="1">
    <location>
        <begin position="115"/>
        <end position="149"/>
    </location>
</feature>
<evidence type="ECO:0000256" key="1">
    <source>
        <dbReference type="SAM" id="MobiDB-lite"/>
    </source>
</evidence>
<name>A0A9W6VEY1_9PSEU</name>
<keyword evidence="2" id="KW-0732">Signal</keyword>
<reference evidence="3" key="1">
    <citation type="submission" date="2023-03" db="EMBL/GenBank/DDBJ databases">
        <title>Amycolatopsis taiwanensis NBRC 103393.</title>
        <authorList>
            <person name="Ichikawa N."/>
            <person name="Sato H."/>
            <person name="Tonouchi N."/>
        </authorList>
    </citation>
    <scope>NUCLEOTIDE SEQUENCE</scope>
    <source>
        <strain evidence="3">NBRC 103393</strain>
    </source>
</reference>